<organism evidence="12 13">
    <name type="scientific">Sphenodon punctatus</name>
    <name type="common">Tuatara</name>
    <name type="synonym">Hatteria punctata</name>
    <dbReference type="NCBI Taxonomy" id="8508"/>
    <lineage>
        <taxon>Eukaryota</taxon>
        <taxon>Metazoa</taxon>
        <taxon>Chordata</taxon>
        <taxon>Craniata</taxon>
        <taxon>Vertebrata</taxon>
        <taxon>Euteleostomi</taxon>
        <taxon>Lepidosauria</taxon>
        <taxon>Sphenodontia</taxon>
        <taxon>Sphenodontidae</taxon>
        <taxon>Sphenodon</taxon>
    </lineage>
</organism>
<proteinExistence type="predicted"/>
<keyword evidence="9" id="KW-0807">Transducer</keyword>
<dbReference type="PANTHER" id="PTHR10489">
    <property type="entry name" value="CELL ADHESION MOLECULE"/>
    <property type="match status" value="1"/>
</dbReference>
<dbReference type="OMA" id="WVLGNCA"/>
<dbReference type="GO" id="GO:0060326">
    <property type="term" value="P:cell chemotaxis"/>
    <property type="evidence" value="ECO:0007669"/>
    <property type="project" value="TreeGrafter"/>
</dbReference>
<keyword evidence="3 10" id="KW-1133">Transmembrane helix</keyword>
<dbReference type="InterPro" id="IPR000248">
    <property type="entry name" value="ATII_rcpt"/>
</dbReference>
<dbReference type="Pfam" id="PF00001">
    <property type="entry name" value="7tm_1"/>
    <property type="match status" value="1"/>
</dbReference>
<accession>A0A8D0GAR8</accession>
<dbReference type="PRINTS" id="PR00241">
    <property type="entry name" value="ANGIOTENSINR"/>
</dbReference>
<evidence type="ECO:0000256" key="7">
    <source>
        <dbReference type="ARBA" id="ARBA00023170"/>
    </source>
</evidence>
<evidence type="ECO:0000256" key="1">
    <source>
        <dbReference type="ARBA" id="ARBA00004141"/>
    </source>
</evidence>
<evidence type="ECO:0000256" key="10">
    <source>
        <dbReference type="SAM" id="Phobius"/>
    </source>
</evidence>
<dbReference type="PANTHER" id="PTHR10489:SF935">
    <property type="entry name" value="RELAXIN FAMILY PEPTIDE RECEPTOR 3.3A1-RELATED"/>
    <property type="match status" value="1"/>
</dbReference>
<evidence type="ECO:0000313" key="13">
    <source>
        <dbReference type="Proteomes" id="UP000694392"/>
    </source>
</evidence>
<evidence type="ECO:0000256" key="2">
    <source>
        <dbReference type="ARBA" id="ARBA00022692"/>
    </source>
</evidence>
<reference evidence="12" key="2">
    <citation type="submission" date="2025-09" db="UniProtKB">
        <authorList>
            <consortium name="Ensembl"/>
        </authorList>
    </citation>
    <scope>IDENTIFICATION</scope>
</reference>
<evidence type="ECO:0000259" key="11">
    <source>
        <dbReference type="PROSITE" id="PS50262"/>
    </source>
</evidence>
<keyword evidence="5 10" id="KW-0472">Membrane</keyword>
<dbReference type="GO" id="GO:0007204">
    <property type="term" value="P:positive regulation of cytosolic calcium ion concentration"/>
    <property type="evidence" value="ECO:0007669"/>
    <property type="project" value="TreeGrafter"/>
</dbReference>
<evidence type="ECO:0000313" key="12">
    <source>
        <dbReference type="Ensembl" id="ENSSPUP00000002706.1"/>
    </source>
</evidence>
<dbReference type="GO" id="GO:0009897">
    <property type="term" value="C:external side of plasma membrane"/>
    <property type="evidence" value="ECO:0007669"/>
    <property type="project" value="TreeGrafter"/>
</dbReference>
<keyword evidence="6" id="KW-1015">Disulfide bond</keyword>
<evidence type="ECO:0000256" key="9">
    <source>
        <dbReference type="ARBA" id="ARBA00023224"/>
    </source>
</evidence>
<dbReference type="PROSITE" id="PS50262">
    <property type="entry name" value="G_PROTEIN_RECEP_F1_2"/>
    <property type="match status" value="1"/>
</dbReference>
<dbReference type="GO" id="GO:0019722">
    <property type="term" value="P:calcium-mediated signaling"/>
    <property type="evidence" value="ECO:0007669"/>
    <property type="project" value="TreeGrafter"/>
</dbReference>
<feature type="transmembrane region" description="Helical" evidence="10">
    <location>
        <begin position="212"/>
        <end position="238"/>
    </location>
</feature>
<evidence type="ECO:0000256" key="8">
    <source>
        <dbReference type="ARBA" id="ARBA00023180"/>
    </source>
</evidence>
<dbReference type="CDD" id="cd15925">
    <property type="entry name" value="7tmA_RNL3R2"/>
    <property type="match status" value="1"/>
</dbReference>
<sequence length="401" mass="44646">MSLPSPQKRLNSSAQLDFWNRSLRGFSDLSADDAASVPVDSSLGLRVFISFVYSVVCAVGLLGNALVMHLIWAWKDRPTPAINVFVFGLAVADFQFALTLPFWAVETALDFSWPFGTAMCKLVTTLTVLGIYANAFLLTAMGVIRYWSVVSALKSGSKMTAGLAKWVTLALWLLALAATVPTTTFAMVTDVAGVKLCLLKFPTNRWLGVYHIQRVVLAFLIPLGIISTSYLHLLSFLWTHRVNVNNPKRQNQIATSVRLVICSFFICWFPNYVVTIWGVLVKFRALPFDDAYYFLHTYIFPVTTCLAHSNSCLNPVIYSLMRKEFRRALKDTFWKISLGLHPKDRGWVQAIALIYDLEPPLPERSAPLHPTSVQPMELGLIFKLAPGEGKVPPPPAALPCC</sequence>
<keyword evidence="4" id="KW-0297">G-protein coupled receptor</keyword>
<feature type="transmembrane region" description="Helical" evidence="10">
    <location>
        <begin position="47"/>
        <end position="72"/>
    </location>
</feature>
<dbReference type="InterPro" id="IPR017452">
    <property type="entry name" value="GPCR_Rhodpsn_7TM"/>
</dbReference>
<evidence type="ECO:0000256" key="3">
    <source>
        <dbReference type="ARBA" id="ARBA00022989"/>
    </source>
</evidence>
<dbReference type="AlphaFoldDB" id="A0A8D0GAR8"/>
<dbReference type="Gene3D" id="1.20.1070.10">
    <property type="entry name" value="Rhodopsin 7-helix transmembrane proteins"/>
    <property type="match status" value="1"/>
</dbReference>
<feature type="transmembrane region" description="Helical" evidence="10">
    <location>
        <begin position="84"/>
        <end position="105"/>
    </location>
</feature>
<dbReference type="InterPro" id="IPR000276">
    <property type="entry name" value="GPCR_Rhodpsn"/>
</dbReference>
<dbReference type="GO" id="GO:0019957">
    <property type="term" value="F:C-C chemokine binding"/>
    <property type="evidence" value="ECO:0007669"/>
    <property type="project" value="TreeGrafter"/>
</dbReference>
<dbReference type="SUPFAM" id="SSF81321">
    <property type="entry name" value="Family A G protein-coupled receptor-like"/>
    <property type="match status" value="1"/>
</dbReference>
<keyword evidence="7" id="KW-0675">Receptor</keyword>
<evidence type="ECO:0000256" key="6">
    <source>
        <dbReference type="ARBA" id="ARBA00023157"/>
    </source>
</evidence>
<keyword evidence="2 10" id="KW-0812">Transmembrane</keyword>
<dbReference type="GeneTree" id="ENSGT01030000234518"/>
<evidence type="ECO:0000256" key="5">
    <source>
        <dbReference type="ARBA" id="ARBA00023136"/>
    </source>
</evidence>
<dbReference type="GO" id="GO:0016493">
    <property type="term" value="F:C-C chemokine receptor activity"/>
    <property type="evidence" value="ECO:0007669"/>
    <property type="project" value="TreeGrafter"/>
</dbReference>
<dbReference type="GO" id="GO:0006955">
    <property type="term" value="P:immune response"/>
    <property type="evidence" value="ECO:0007669"/>
    <property type="project" value="TreeGrafter"/>
</dbReference>
<comment type="subcellular location">
    <subcellularLocation>
        <location evidence="1">Membrane</location>
        <topology evidence="1">Multi-pass membrane protein</topology>
    </subcellularLocation>
</comment>
<reference evidence="12" key="1">
    <citation type="submission" date="2025-08" db="UniProtKB">
        <authorList>
            <consortium name="Ensembl"/>
        </authorList>
    </citation>
    <scope>IDENTIFICATION</scope>
</reference>
<feature type="transmembrane region" description="Helical" evidence="10">
    <location>
        <begin position="292"/>
        <end position="317"/>
    </location>
</feature>
<feature type="domain" description="G-protein coupled receptors family 1 profile" evidence="11">
    <location>
        <begin position="63"/>
        <end position="318"/>
    </location>
</feature>
<feature type="transmembrane region" description="Helical" evidence="10">
    <location>
        <begin position="125"/>
        <end position="148"/>
    </location>
</feature>
<name>A0A8D0GAR8_SPHPU</name>
<keyword evidence="13" id="KW-1185">Reference proteome</keyword>
<protein>
    <recommendedName>
        <fullName evidence="11">G-protein coupled receptors family 1 profile domain-containing protein</fullName>
    </recommendedName>
</protein>
<dbReference type="Ensembl" id="ENSSPUT00000002868.1">
    <property type="protein sequence ID" value="ENSSPUP00000002706.1"/>
    <property type="gene ID" value="ENSSPUG00000002083.1"/>
</dbReference>
<evidence type="ECO:0000256" key="4">
    <source>
        <dbReference type="ARBA" id="ARBA00023040"/>
    </source>
</evidence>
<keyword evidence="8" id="KW-0325">Glycoprotein</keyword>
<dbReference type="InterPro" id="IPR050119">
    <property type="entry name" value="CCR1-9-like"/>
</dbReference>
<dbReference type="Proteomes" id="UP000694392">
    <property type="component" value="Unplaced"/>
</dbReference>
<feature type="transmembrane region" description="Helical" evidence="10">
    <location>
        <begin position="169"/>
        <end position="192"/>
    </location>
</feature>
<feature type="transmembrane region" description="Helical" evidence="10">
    <location>
        <begin position="259"/>
        <end position="280"/>
    </location>
</feature>
<dbReference type="PRINTS" id="PR00237">
    <property type="entry name" value="GPCRRHODOPSN"/>
</dbReference>